<accession>A0ABT1XIB0</accession>
<proteinExistence type="predicted"/>
<protein>
    <submittedName>
        <fullName evidence="2">DUF3717 domain-containing protein</fullName>
    </submittedName>
</protein>
<evidence type="ECO:0000313" key="3">
    <source>
        <dbReference type="Proteomes" id="UP001165267"/>
    </source>
</evidence>
<feature type="region of interest" description="Disordered" evidence="1">
    <location>
        <begin position="74"/>
        <end position="104"/>
    </location>
</feature>
<keyword evidence="3" id="KW-1185">Reference proteome</keyword>
<organism evidence="2 3">
    <name type="scientific">Limnobacter parvus</name>
    <dbReference type="NCBI Taxonomy" id="2939690"/>
    <lineage>
        <taxon>Bacteria</taxon>
        <taxon>Pseudomonadati</taxon>
        <taxon>Pseudomonadota</taxon>
        <taxon>Betaproteobacteria</taxon>
        <taxon>Burkholderiales</taxon>
        <taxon>Burkholderiaceae</taxon>
        <taxon>Limnobacter</taxon>
    </lineage>
</organism>
<feature type="compositionally biased region" description="Polar residues" evidence="1">
    <location>
        <begin position="77"/>
        <end position="93"/>
    </location>
</feature>
<dbReference type="InterPro" id="IPR022191">
    <property type="entry name" value="DUF3717"/>
</dbReference>
<evidence type="ECO:0000256" key="1">
    <source>
        <dbReference type="SAM" id="MobiDB-lite"/>
    </source>
</evidence>
<dbReference type="EMBL" id="JANKHG010000017">
    <property type="protein sequence ID" value="MCR2747025.1"/>
    <property type="molecule type" value="Genomic_DNA"/>
</dbReference>
<dbReference type="Proteomes" id="UP001165267">
    <property type="component" value="Unassembled WGS sequence"/>
</dbReference>
<comment type="caution">
    <text evidence="2">The sequence shown here is derived from an EMBL/GenBank/DDBJ whole genome shotgun (WGS) entry which is preliminary data.</text>
</comment>
<gene>
    <name evidence="2" type="ORF">NSP04_10225</name>
</gene>
<reference evidence="2" key="1">
    <citation type="submission" date="2022-07" db="EMBL/GenBank/DDBJ databases">
        <authorList>
            <person name="Xamxidin M."/>
        </authorList>
    </citation>
    <scope>NUCLEOTIDE SEQUENCE</scope>
    <source>
        <strain evidence="2">YS8-69</strain>
    </source>
</reference>
<evidence type="ECO:0000313" key="2">
    <source>
        <dbReference type="EMBL" id="MCR2747025.1"/>
    </source>
</evidence>
<dbReference type="RefSeq" id="WP_257512229.1">
    <property type="nucleotide sequence ID" value="NZ_JANKHG010000017.1"/>
</dbReference>
<dbReference type="Pfam" id="PF12512">
    <property type="entry name" value="DUF3717"/>
    <property type="match status" value="1"/>
</dbReference>
<name>A0ABT1XIB0_9BURK</name>
<sequence length="104" mass="11597">MPTSKQSKSPDHPVSVVEIERAINYWRQQFPSSRDTMTLCSQAASLAEIYAQMIIFQRTAVMWSEFSHKAKEAFQGAGQSTQPAEQYMGSTPQLAGDRGIARTL</sequence>